<gene>
    <name evidence="3" type="ORF">FO013_20235</name>
</gene>
<keyword evidence="4" id="KW-1185">Reference proteome</keyword>
<evidence type="ECO:0000313" key="4">
    <source>
        <dbReference type="Proteomes" id="UP000316406"/>
    </source>
</evidence>
<evidence type="ECO:0000313" key="3">
    <source>
        <dbReference type="EMBL" id="TSI12462.1"/>
    </source>
</evidence>
<keyword evidence="2" id="KW-0812">Transmembrane</keyword>
<protein>
    <submittedName>
        <fullName evidence="3">Uncharacterized protein</fullName>
    </submittedName>
</protein>
<dbReference type="OrthoDB" id="9982615at2"/>
<feature type="region of interest" description="Disordered" evidence="1">
    <location>
        <begin position="1"/>
        <end position="27"/>
    </location>
</feature>
<dbReference type="RefSeq" id="WP_143924365.1">
    <property type="nucleotide sequence ID" value="NZ_VLTK01000017.1"/>
</dbReference>
<feature type="transmembrane region" description="Helical" evidence="2">
    <location>
        <begin position="82"/>
        <end position="104"/>
    </location>
</feature>
<accession>A0A556C4V9</accession>
<evidence type="ECO:0000256" key="1">
    <source>
        <dbReference type="SAM" id="MobiDB-lite"/>
    </source>
</evidence>
<sequence>MTDELPDFSGFKVDKLGEDKERTQGSSDLADAVADGLTQKNTQQKSIFTLVKWLVCISFGVMILFVVLFGLGWLNLSKSGEVAAIAAVGVQPFILIGILTSSVYKSQPFGGSNEPGPIE</sequence>
<feature type="compositionally biased region" description="Basic and acidic residues" evidence="1">
    <location>
        <begin position="12"/>
        <end position="23"/>
    </location>
</feature>
<feature type="transmembrane region" description="Helical" evidence="2">
    <location>
        <begin position="50"/>
        <end position="76"/>
    </location>
</feature>
<dbReference type="Proteomes" id="UP000316406">
    <property type="component" value="Unassembled WGS sequence"/>
</dbReference>
<evidence type="ECO:0000256" key="2">
    <source>
        <dbReference type="SAM" id="Phobius"/>
    </source>
</evidence>
<reference evidence="3 4" key="1">
    <citation type="submission" date="2019-07" db="EMBL/GenBank/DDBJ databases">
        <title>Draft genome sequence of Brevibacterium aurantiacum XU54 isolated from Xinjiang China.</title>
        <authorList>
            <person name="Xu X."/>
        </authorList>
    </citation>
    <scope>NUCLEOTIDE SEQUENCE [LARGE SCALE GENOMIC DNA]</scope>
    <source>
        <strain evidence="3 4">XU54</strain>
    </source>
</reference>
<dbReference type="EMBL" id="VLTK01000017">
    <property type="protein sequence ID" value="TSI12462.1"/>
    <property type="molecule type" value="Genomic_DNA"/>
</dbReference>
<dbReference type="AlphaFoldDB" id="A0A556C4V9"/>
<proteinExistence type="predicted"/>
<keyword evidence="2" id="KW-0472">Membrane</keyword>
<keyword evidence="2" id="KW-1133">Transmembrane helix</keyword>
<organism evidence="3 4">
    <name type="scientific">Brevibacterium aurantiacum</name>
    <dbReference type="NCBI Taxonomy" id="273384"/>
    <lineage>
        <taxon>Bacteria</taxon>
        <taxon>Bacillati</taxon>
        <taxon>Actinomycetota</taxon>
        <taxon>Actinomycetes</taxon>
        <taxon>Micrococcales</taxon>
        <taxon>Brevibacteriaceae</taxon>
        <taxon>Brevibacterium</taxon>
    </lineage>
</organism>
<comment type="caution">
    <text evidence="3">The sequence shown here is derived from an EMBL/GenBank/DDBJ whole genome shotgun (WGS) entry which is preliminary data.</text>
</comment>
<name>A0A556C4V9_BREAU</name>